<proteinExistence type="predicted"/>
<reference evidence="1" key="1">
    <citation type="submission" date="2019-05" db="EMBL/GenBank/DDBJ databases">
        <title>Metatranscriptomic reconstruction reveals RNA viruses with the potential to shape carbon cycling in soil.</title>
        <authorList>
            <person name="Starr E.P."/>
            <person name="Nuccio E."/>
            <person name="Pett-Ridge J."/>
            <person name="Banfield J.F."/>
            <person name="Firestone M.K."/>
        </authorList>
    </citation>
    <scope>NUCLEOTIDE SEQUENCE</scope>
    <source>
        <strain evidence="1">H2_Bulk_34_250</strain>
    </source>
</reference>
<evidence type="ECO:0000313" key="1">
    <source>
        <dbReference type="EMBL" id="QDH90030.1"/>
    </source>
</evidence>
<dbReference type="InterPro" id="IPR054457">
    <property type="entry name" value="PhiCb5_coat"/>
</dbReference>
<gene>
    <name evidence="1" type="ORF">H2Bulk34250_000003</name>
</gene>
<dbReference type="Gene3D" id="2.40.160.220">
    <property type="match status" value="1"/>
</dbReference>
<accession>A0A514D8U6</accession>
<organism evidence="1">
    <name type="scientific">Leviviridae sp</name>
    <dbReference type="NCBI Taxonomy" id="2027243"/>
    <lineage>
        <taxon>Viruses</taxon>
        <taxon>Riboviria</taxon>
        <taxon>Orthornavirae</taxon>
        <taxon>Lenarviricota</taxon>
        <taxon>Leviviricetes</taxon>
        <taxon>Norzivirales</taxon>
        <taxon>Fiersviridae</taxon>
    </lineage>
</organism>
<sequence>MFTDPQSVTVNAVARSLIRINQDQYSSEWLLRSNLDEFRMFIRNSTRTDKARGVAIDRHNIELRWTVFPVAPATRSFIRRTTITVENEQGDTLTDPVGVAVGLCNYLSASSGANATKMVNFES</sequence>
<dbReference type="EMBL" id="MN035198">
    <property type="protein sequence ID" value="QDH90030.1"/>
    <property type="molecule type" value="Genomic_RNA"/>
</dbReference>
<name>A0A514D8U6_9VIRU</name>
<protein>
    <submittedName>
        <fullName evidence="1">Uncharacterized protein</fullName>
    </submittedName>
</protein>
<dbReference type="Pfam" id="PF22387">
    <property type="entry name" value="PhiCb5_coat"/>
    <property type="match status" value="1"/>
</dbReference>